<keyword evidence="4" id="KW-0109">Calcium transport</keyword>
<dbReference type="RefSeq" id="XP_027197046.1">
    <property type="nucleotide sequence ID" value="XM_027341245.1"/>
</dbReference>
<dbReference type="KEGG" id="dpte:113791429"/>
<dbReference type="OrthoDB" id="6515434at2759"/>
<keyword evidence="4" id="KW-0813">Transport</keyword>
<sequence>MAKAFNGWQTRNQQFLNYFSRFRASSLRVIIVALLLLLPSSSIVNRCPELSVVQALPIGLQLVDHWIVNRFDSTIGSVNRSIISQEQELQFIKKSPSPDEVTDVIQTLQSSNNDHRVDINSTDSISKSVDDHHHHIVADNSQENSNRDSLSIVIDKHLKEEDNSKALFVIEILLRIVIFIYCCLVIGYLCDEYFVPSLNSIGQTLNLRDDLIGAILIPFGTSGPEIFSSAIGVFFTENDIGTGAIIGSGVFNILAIPAASGLAAAYFIGKSIRLDKHAVLRDLTFYFISIIVLILAIKDNTVDFIDSLLFTILFVVYIGVMFYSATSGQEQPEKKPQNLSPIQSVEKPLQQKQHSENDRKCLQNNNQQQPLSTGGIHLPNLTINFDNNFKTEKSPITKNGKNKIMKEYLNKCNEIAKINNLLIKDNRISNHNHQQPQPDSNEKFEDKFKFEIFIENIIVQDAKLLKSKSDYEKLGDECDDNGVGFTNNIILRIILMPFIVIYSITMPAKWPVVTFFFSIVWLSLLSYVTVWSISGLSDMIGIPSTISGMTILAAGSAVPDLVTSIIVIKKTGQASMGICAAIASNIFAILLGLGLPWAIQFSLNWIKTGTYQKSMIILQSSALPYTSILLLGIVALLYLTFKQCDWKISKQFSFICFLLHVAFVVCSIFLEISIS</sequence>
<reference evidence="9" key="1">
    <citation type="submission" date="2025-08" db="UniProtKB">
        <authorList>
            <consortium name="RefSeq"/>
        </authorList>
    </citation>
    <scope>IDENTIFICATION</scope>
    <source>
        <strain evidence="9">Airmid</strain>
    </source>
</reference>
<accession>A0A6P6XW05</accession>
<evidence type="ECO:0000313" key="8">
    <source>
        <dbReference type="Proteomes" id="UP000515146"/>
    </source>
</evidence>
<evidence type="ECO:0000256" key="4">
    <source>
        <dbReference type="ARBA" id="ARBA00022568"/>
    </source>
</evidence>
<keyword evidence="5" id="KW-0812">Transmembrane</keyword>
<dbReference type="AlphaFoldDB" id="A0A6P6XW05"/>
<dbReference type="GO" id="GO:0005886">
    <property type="term" value="C:plasma membrane"/>
    <property type="evidence" value="ECO:0007669"/>
    <property type="project" value="TreeGrafter"/>
</dbReference>
<dbReference type="NCBIfam" id="TIGR00367">
    <property type="entry name" value="calcium/sodium antiporter"/>
    <property type="match status" value="1"/>
</dbReference>
<dbReference type="GeneID" id="113791429"/>
<comment type="similarity">
    <text evidence="2">Belongs to the Ca(2+):cation antiporter (CaCA) (TC 2.A.19) family. SLC24A subfamily.</text>
</comment>
<dbReference type="PANTHER" id="PTHR10846">
    <property type="entry name" value="SODIUM/POTASSIUM/CALCIUM EXCHANGER"/>
    <property type="match status" value="1"/>
</dbReference>
<name>A0A6P6XW05_DERPT</name>
<keyword evidence="6" id="KW-1133">Transmembrane helix</keyword>
<evidence type="ECO:0000256" key="5">
    <source>
        <dbReference type="ARBA" id="ARBA00022692"/>
    </source>
</evidence>
<dbReference type="PANTHER" id="PTHR10846:SF8">
    <property type="entry name" value="INNER MEMBRANE PROTEIN YRBG"/>
    <property type="match status" value="1"/>
</dbReference>
<proteinExistence type="inferred from homology"/>
<dbReference type="InParanoid" id="A0A6P6XW05"/>
<evidence type="ECO:0000256" key="1">
    <source>
        <dbReference type="ARBA" id="ARBA00004141"/>
    </source>
</evidence>
<dbReference type="GO" id="GO:0008273">
    <property type="term" value="F:calcium, potassium:sodium antiporter activity"/>
    <property type="evidence" value="ECO:0007669"/>
    <property type="project" value="TreeGrafter"/>
</dbReference>
<evidence type="ECO:0000313" key="9">
    <source>
        <dbReference type="RefSeq" id="XP_027197046.1"/>
    </source>
</evidence>
<evidence type="ECO:0000256" key="3">
    <source>
        <dbReference type="ARBA" id="ARBA00022449"/>
    </source>
</evidence>
<keyword evidence="4" id="KW-0106">Calcium</keyword>
<dbReference type="InterPro" id="IPR004837">
    <property type="entry name" value="NaCa_Exmemb"/>
</dbReference>
<protein>
    <submittedName>
        <fullName evidence="9">Sodium/potassium/calcium exchanger 1-like</fullName>
    </submittedName>
</protein>
<dbReference type="InterPro" id="IPR044880">
    <property type="entry name" value="NCX_ion-bd_dom_sf"/>
</dbReference>
<dbReference type="InterPro" id="IPR004481">
    <property type="entry name" value="K/Na/Ca-exchanger"/>
</dbReference>
<dbReference type="Proteomes" id="UP000515146">
    <property type="component" value="Unplaced"/>
</dbReference>
<keyword evidence="7" id="KW-0472">Membrane</keyword>
<evidence type="ECO:0000256" key="7">
    <source>
        <dbReference type="ARBA" id="ARBA00023136"/>
    </source>
</evidence>
<keyword evidence="8" id="KW-1185">Reference proteome</keyword>
<evidence type="ECO:0000256" key="6">
    <source>
        <dbReference type="ARBA" id="ARBA00022989"/>
    </source>
</evidence>
<keyword evidence="4" id="KW-0406">Ion transport</keyword>
<dbReference type="Pfam" id="PF01699">
    <property type="entry name" value="Na_Ca_ex"/>
    <property type="match status" value="2"/>
</dbReference>
<dbReference type="Gene3D" id="1.20.1420.30">
    <property type="entry name" value="NCX, central ion-binding region"/>
    <property type="match status" value="2"/>
</dbReference>
<evidence type="ECO:0000256" key="2">
    <source>
        <dbReference type="ARBA" id="ARBA00005364"/>
    </source>
</evidence>
<dbReference type="GO" id="GO:0005262">
    <property type="term" value="F:calcium channel activity"/>
    <property type="evidence" value="ECO:0007669"/>
    <property type="project" value="TreeGrafter"/>
</dbReference>
<dbReference type="OMA" id="QCEFLES"/>
<keyword evidence="3" id="KW-0050">Antiport</keyword>
<gene>
    <name evidence="9" type="primary">LOC113791429</name>
</gene>
<comment type="subcellular location">
    <subcellularLocation>
        <location evidence="1">Membrane</location>
        <topology evidence="1">Multi-pass membrane protein</topology>
    </subcellularLocation>
</comment>
<dbReference type="GO" id="GO:0006874">
    <property type="term" value="P:intracellular calcium ion homeostasis"/>
    <property type="evidence" value="ECO:0007669"/>
    <property type="project" value="TreeGrafter"/>
</dbReference>
<organism evidence="8 9">
    <name type="scientific">Dermatophagoides pteronyssinus</name>
    <name type="common">European house dust mite</name>
    <dbReference type="NCBI Taxonomy" id="6956"/>
    <lineage>
        <taxon>Eukaryota</taxon>
        <taxon>Metazoa</taxon>
        <taxon>Ecdysozoa</taxon>
        <taxon>Arthropoda</taxon>
        <taxon>Chelicerata</taxon>
        <taxon>Arachnida</taxon>
        <taxon>Acari</taxon>
        <taxon>Acariformes</taxon>
        <taxon>Sarcoptiformes</taxon>
        <taxon>Astigmata</taxon>
        <taxon>Psoroptidia</taxon>
        <taxon>Analgoidea</taxon>
        <taxon>Pyroglyphidae</taxon>
        <taxon>Dermatophagoidinae</taxon>
        <taxon>Dermatophagoides</taxon>
    </lineage>
</organism>